<name>A0A8J2SJC5_9STRA</name>
<evidence type="ECO:0000313" key="2">
    <source>
        <dbReference type="EMBL" id="CAH0372965.1"/>
    </source>
</evidence>
<protein>
    <submittedName>
        <fullName evidence="2">Uncharacterized protein</fullName>
    </submittedName>
</protein>
<evidence type="ECO:0000256" key="1">
    <source>
        <dbReference type="SAM" id="MobiDB-lite"/>
    </source>
</evidence>
<accession>A0A8J2SJC5</accession>
<feature type="region of interest" description="Disordered" evidence="1">
    <location>
        <begin position="18"/>
        <end position="52"/>
    </location>
</feature>
<reference evidence="2" key="1">
    <citation type="submission" date="2021-11" db="EMBL/GenBank/DDBJ databases">
        <authorList>
            <consortium name="Genoscope - CEA"/>
            <person name="William W."/>
        </authorList>
    </citation>
    <scope>NUCLEOTIDE SEQUENCE</scope>
</reference>
<organism evidence="2 3">
    <name type="scientific">Pelagomonas calceolata</name>
    <dbReference type="NCBI Taxonomy" id="35677"/>
    <lineage>
        <taxon>Eukaryota</taxon>
        <taxon>Sar</taxon>
        <taxon>Stramenopiles</taxon>
        <taxon>Ochrophyta</taxon>
        <taxon>Pelagophyceae</taxon>
        <taxon>Pelagomonadales</taxon>
        <taxon>Pelagomonadaceae</taxon>
        <taxon>Pelagomonas</taxon>
    </lineage>
</organism>
<dbReference type="EMBL" id="CAKKNE010000004">
    <property type="protein sequence ID" value="CAH0372965.1"/>
    <property type="molecule type" value="Genomic_DNA"/>
</dbReference>
<gene>
    <name evidence="2" type="ORF">PECAL_4P01270</name>
</gene>
<comment type="caution">
    <text evidence="2">The sequence shown here is derived from an EMBL/GenBank/DDBJ whole genome shotgun (WGS) entry which is preliminary data.</text>
</comment>
<proteinExistence type="predicted"/>
<evidence type="ECO:0000313" key="3">
    <source>
        <dbReference type="Proteomes" id="UP000789595"/>
    </source>
</evidence>
<dbReference type="AlphaFoldDB" id="A0A8J2SJC5"/>
<keyword evidence="3" id="KW-1185">Reference proteome</keyword>
<feature type="compositionally biased region" description="Gly residues" evidence="1">
    <location>
        <begin position="33"/>
        <end position="42"/>
    </location>
</feature>
<feature type="non-terminal residue" evidence="2">
    <location>
        <position position="406"/>
    </location>
</feature>
<feature type="non-terminal residue" evidence="2">
    <location>
        <position position="1"/>
    </location>
</feature>
<sequence length="406" mass="44222">VLVVVPLITNRLSRQRQDIRPGLSGRTTTISGSAGGESGVGGVAERRGPGTDSRGQMFVLGHLPGELVSYSSEPIFQRYYSHLLNKLLVSLLLFDLFFVRGDLGSGRRELLVARGEVASQHLVGHHEIKSRRCCLADGRLDLVVVFSLRFRRRREVVVVVVLAPPASPPRPAGGGLGLGGRGLSCFRGLGRRRCGLLRAAGGGLGLGHVGRLSNRLVVKFINGLVLGLELLEERRLEVRGEHELEHAALRDVRIAPEFRPAVFDKILGLEARASVYLLPVLLEQLPEVLHVALERCQDPVVSIERGLDVRDKFFDGPVRDPALVGRSQERPHSRNVGKPAGDDEVVPGGVLRLASLAQLFAVRLHIARRVLVILDRLEGALDVARAGRPGIVHLRPRGQLLGQQRG</sequence>
<dbReference type="Proteomes" id="UP000789595">
    <property type="component" value="Unassembled WGS sequence"/>
</dbReference>